<feature type="transmembrane region" description="Helical" evidence="8">
    <location>
        <begin position="152"/>
        <end position="172"/>
    </location>
</feature>
<dbReference type="InterPro" id="IPR000515">
    <property type="entry name" value="MetI-like"/>
</dbReference>
<keyword evidence="7 8" id="KW-0472">Membrane</keyword>
<evidence type="ECO:0000313" key="10">
    <source>
        <dbReference type="EMBL" id="SEK12632.1"/>
    </source>
</evidence>
<comment type="similarity">
    <text evidence="8">Belongs to the binding-protein-dependent transport system permease family.</text>
</comment>
<feature type="transmembrane region" description="Helical" evidence="8">
    <location>
        <begin position="248"/>
        <end position="273"/>
    </location>
</feature>
<evidence type="ECO:0000259" key="9">
    <source>
        <dbReference type="PROSITE" id="PS50928"/>
    </source>
</evidence>
<feature type="domain" description="ABC transmembrane type-1" evidence="9">
    <location>
        <begin position="81"/>
        <end position="270"/>
    </location>
</feature>
<evidence type="ECO:0000256" key="4">
    <source>
        <dbReference type="ARBA" id="ARBA00022519"/>
    </source>
</evidence>
<evidence type="ECO:0000256" key="2">
    <source>
        <dbReference type="ARBA" id="ARBA00022448"/>
    </source>
</evidence>
<accession>A0A1H7EKS7</accession>
<keyword evidence="2 8" id="KW-0813">Transport</keyword>
<proteinExistence type="inferred from homology"/>
<reference evidence="11" key="1">
    <citation type="submission" date="2016-10" db="EMBL/GenBank/DDBJ databases">
        <authorList>
            <person name="Varghese N."/>
            <person name="Submissions S."/>
        </authorList>
    </citation>
    <scope>NUCLEOTIDE SEQUENCE [LARGE SCALE GENOMIC DNA]</scope>
    <source>
        <strain evidence="11">LMG 26031</strain>
    </source>
</reference>
<dbReference type="SUPFAM" id="SSF161098">
    <property type="entry name" value="MetI-like"/>
    <property type="match status" value="1"/>
</dbReference>
<dbReference type="OrthoDB" id="9815533at2"/>
<dbReference type="GO" id="GO:0055085">
    <property type="term" value="P:transmembrane transport"/>
    <property type="evidence" value="ECO:0007669"/>
    <property type="project" value="InterPro"/>
</dbReference>
<name>A0A1H7EKS7_9BURK</name>
<dbReference type="PROSITE" id="PS50928">
    <property type="entry name" value="ABC_TM1"/>
    <property type="match status" value="1"/>
</dbReference>
<dbReference type="Gene3D" id="1.10.3720.10">
    <property type="entry name" value="MetI-like"/>
    <property type="match status" value="1"/>
</dbReference>
<sequence>MNIHTQPFRSPVEKGWNVIFVLICTTIFLFLVAPILVIIPLSFNAEPYFTFTRAMLHLHTDAWSLRWYDSFFSNPRWLLSVRNSLVVGVATTILAASIGTAAALGLRQRLLPGRSLMMSFILAPMVVPTIVTGAGTYFVFAKVGLVDNLWGLIAAHTALGIPFVVVTVLASVSGLDRSFERAGAIMGAPPWMVFRKVTLPLIMPGVTAGAVLAFITSFDEVVFALFLLPSPQYFTLPRQMWSGLREQISPAILAAATLWILLSLVMMWLVGALRKRAALVRRSS</sequence>
<dbReference type="Pfam" id="PF00528">
    <property type="entry name" value="BPD_transp_1"/>
    <property type="match status" value="1"/>
</dbReference>
<evidence type="ECO:0000256" key="6">
    <source>
        <dbReference type="ARBA" id="ARBA00022989"/>
    </source>
</evidence>
<dbReference type="STRING" id="667676.SAMN05192539_105925"/>
<feature type="transmembrane region" description="Helical" evidence="8">
    <location>
        <begin position="85"/>
        <end position="106"/>
    </location>
</feature>
<evidence type="ECO:0000256" key="3">
    <source>
        <dbReference type="ARBA" id="ARBA00022475"/>
    </source>
</evidence>
<keyword evidence="11" id="KW-1185">Reference proteome</keyword>
<keyword evidence="6 8" id="KW-1133">Transmembrane helix</keyword>
<comment type="subcellular location">
    <subcellularLocation>
        <location evidence="1">Cell inner membrane</location>
        <topology evidence="1">Multi-pass membrane protein</topology>
    </subcellularLocation>
    <subcellularLocation>
        <location evidence="8">Cell membrane</location>
        <topology evidence="8">Multi-pass membrane protein</topology>
    </subcellularLocation>
</comment>
<feature type="transmembrane region" description="Helical" evidence="8">
    <location>
        <begin position="201"/>
        <end position="228"/>
    </location>
</feature>
<organism evidence="10 11">
    <name type="scientific">Paraburkholderia diazotrophica</name>
    <dbReference type="NCBI Taxonomy" id="667676"/>
    <lineage>
        <taxon>Bacteria</taxon>
        <taxon>Pseudomonadati</taxon>
        <taxon>Pseudomonadota</taxon>
        <taxon>Betaproteobacteria</taxon>
        <taxon>Burkholderiales</taxon>
        <taxon>Burkholderiaceae</taxon>
        <taxon>Paraburkholderia</taxon>
    </lineage>
</organism>
<feature type="transmembrane region" description="Helical" evidence="8">
    <location>
        <begin position="18"/>
        <end position="43"/>
    </location>
</feature>
<dbReference type="PANTHER" id="PTHR43357">
    <property type="entry name" value="INNER MEMBRANE ABC TRANSPORTER PERMEASE PROTEIN YDCV"/>
    <property type="match status" value="1"/>
</dbReference>
<feature type="transmembrane region" description="Helical" evidence="8">
    <location>
        <begin position="118"/>
        <end position="140"/>
    </location>
</feature>
<evidence type="ECO:0000256" key="8">
    <source>
        <dbReference type="RuleBase" id="RU363032"/>
    </source>
</evidence>
<keyword evidence="4" id="KW-0997">Cell inner membrane</keyword>
<keyword evidence="5 8" id="KW-0812">Transmembrane</keyword>
<dbReference type="GO" id="GO:0005886">
    <property type="term" value="C:plasma membrane"/>
    <property type="evidence" value="ECO:0007669"/>
    <property type="project" value="UniProtKB-SubCell"/>
</dbReference>
<dbReference type="EMBL" id="FNYE01000059">
    <property type="protein sequence ID" value="SEK12632.1"/>
    <property type="molecule type" value="Genomic_DNA"/>
</dbReference>
<evidence type="ECO:0000256" key="7">
    <source>
        <dbReference type="ARBA" id="ARBA00023136"/>
    </source>
</evidence>
<dbReference type="CDD" id="cd06261">
    <property type="entry name" value="TM_PBP2"/>
    <property type="match status" value="1"/>
</dbReference>
<dbReference type="InterPro" id="IPR035906">
    <property type="entry name" value="MetI-like_sf"/>
</dbReference>
<dbReference type="PANTHER" id="PTHR43357:SF4">
    <property type="entry name" value="INNER MEMBRANE ABC TRANSPORTER PERMEASE PROTEIN YDCV"/>
    <property type="match status" value="1"/>
</dbReference>
<dbReference type="RefSeq" id="WP_090873803.1">
    <property type="nucleotide sequence ID" value="NZ_FNYE01000059.1"/>
</dbReference>
<evidence type="ECO:0000256" key="1">
    <source>
        <dbReference type="ARBA" id="ARBA00004429"/>
    </source>
</evidence>
<keyword evidence="3" id="KW-1003">Cell membrane</keyword>
<evidence type="ECO:0000256" key="5">
    <source>
        <dbReference type="ARBA" id="ARBA00022692"/>
    </source>
</evidence>
<gene>
    <name evidence="10" type="ORF">SAMN05192539_105925</name>
</gene>
<dbReference type="AlphaFoldDB" id="A0A1H7EKS7"/>
<protein>
    <submittedName>
        <fullName evidence="10">Putative spermidine/putrescine transport system permease protein</fullName>
    </submittedName>
</protein>
<evidence type="ECO:0000313" key="11">
    <source>
        <dbReference type="Proteomes" id="UP000198866"/>
    </source>
</evidence>
<dbReference type="Proteomes" id="UP000198866">
    <property type="component" value="Unassembled WGS sequence"/>
</dbReference>